<sequence>MNFLHQPNATLKHAPFGNKETPPITMKIISGKYIPVIEKQANQTNEDNYYGTRVHPIQPIADKPNHIDPRAYSDRPGAGYYGQSQDFSTYPSPRGTFCCDHRICKYFPCEPTSLAHIRPDSKNIRRKLAPLQANRSKNDMSTVFEPEQWTGGKAAPLAADTEYKAHYNPFADTDNMNGYIDNREVDDLYSLVPKRVLLPTDPITLSSSEESLLKRLIAKDLENVTSETLKQTYMDACRYDRPALTGWCDMTHLDHIFKRNEVYIRPDNLRILIAQFVSPNRPGQVNYEQIVTFLGSSRKLNDTKEGLRLNPVIPPPNMRHSWSPQRSSRQNSPQSTRSYPNRNVAILLRKVERELAGSSYAINWDKLFDDFQREDSGHRETLSAAQIKNILYENRVAIQDSLIQEILETECRGSNRDGQYRWQAFVDFLNRIRPMNTGLQIPVSKRPLEYAKQYPAPVPNWPKADDNRNGEREEPNYDKQDETLPNVRQTRHDPPPQEPRYKDTSPPPRMQDDRKYDEYRDRPSPRGGGDHRAVFREQIDKLEAQLHQLERMHQMDKEGLTSDTKPWHVRFLKMAEKLYEADATKKGFLPFHEVKRLLNLANESYRLGLNMDEVMNAAKRPGCVDRSGNVALYPFLSYLSTMGGSRNDSYPYKR</sequence>
<dbReference type="InterPro" id="IPR011992">
    <property type="entry name" value="EF-hand-dom_pair"/>
</dbReference>
<dbReference type="InterPro" id="IPR040774">
    <property type="entry name" value="DUF5580"/>
</dbReference>
<dbReference type="AlphaFoldDB" id="A0AAE0RQY3"/>
<accession>A0AAE0RQY3</accession>
<evidence type="ECO:0000313" key="3">
    <source>
        <dbReference type="EMBL" id="KAK3577929.1"/>
    </source>
</evidence>
<evidence type="ECO:0008006" key="5">
    <source>
        <dbReference type="Google" id="ProtNLM"/>
    </source>
</evidence>
<keyword evidence="1" id="KW-0175">Coiled coil</keyword>
<feature type="compositionally biased region" description="Basic and acidic residues" evidence="2">
    <location>
        <begin position="463"/>
        <end position="482"/>
    </location>
</feature>
<keyword evidence="4" id="KW-1185">Reference proteome</keyword>
<protein>
    <recommendedName>
        <fullName evidence="5">EF-hand domain-containing protein</fullName>
    </recommendedName>
</protein>
<dbReference type="PANTHER" id="PTHR34830">
    <property type="entry name" value="SIMILAR TO HYPOTHETICAL PROTEIN MGC34837"/>
    <property type="match status" value="1"/>
</dbReference>
<reference evidence="3" key="1">
    <citation type="journal article" date="2021" name="Genome Biol. Evol.">
        <title>A High-Quality Reference Genome for a Parasitic Bivalve with Doubly Uniparental Inheritance (Bivalvia: Unionida).</title>
        <authorList>
            <person name="Smith C.H."/>
        </authorList>
    </citation>
    <scope>NUCLEOTIDE SEQUENCE</scope>
    <source>
        <strain evidence="3">CHS0354</strain>
    </source>
</reference>
<feature type="compositionally biased region" description="Basic and acidic residues" evidence="2">
    <location>
        <begin position="490"/>
        <end position="503"/>
    </location>
</feature>
<feature type="region of interest" description="Disordered" evidence="2">
    <location>
        <begin position="454"/>
        <end position="532"/>
    </location>
</feature>
<dbReference type="SUPFAM" id="SSF47473">
    <property type="entry name" value="EF-hand"/>
    <property type="match status" value="1"/>
</dbReference>
<dbReference type="Proteomes" id="UP001195483">
    <property type="component" value="Unassembled WGS sequence"/>
</dbReference>
<evidence type="ECO:0000313" key="4">
    <source>
        <dbReference type="Proteomes" id="UP001195483"/>
    </source>
</evidence>
<feature type="compositionally biased region" description="Low complexity" evidence="2">
    <location>
        <begin position="321"/>
        <end position="338"/>
    </location>
</feature>
<feature type="coiled-coil region" evidence="1">
    <location>
        <begin position="532"/>
        <end position="559"/>
    </location>
</feature>
<gene>
    <name evidence="3" type="ORF">CHS0354_034567</name>
</gene>
<dbReference type="EMBL" id="JAEAOA010002034">
    <property type="protein sequence ID" value="KAK3577929.1"/>
    <property type="molecule type" value="Genomic_DNA"/>
</dbReference>
<organism evidence="3 4">
    <name type="scientific">Potamilus streckersoni</name>
    <dbReference type="NCBI Taxonomy" id="2493646"/>
    <lineage>
        <taxon>Eukaryota</taxon>
        <taxon>Metazoa</taxon>
        <taxon>Spiralia</taxon>
        <taxon>Lophotrochozoa</taxon>
        <taxon>Mollusca</taxon>
        <taxon>Bivalvia</taxon>
        <taxon>Autobranchia</taxon>
        <taxon>Heteroconchia</taxon>
        <taxon>Palaeoheterodonta</taxon>
        <taxon>Unionida</taxon>
        <taxon>Unionoidea</taxon>
        <taxon>Unionidae</taxon>
        <taxon>Ambleminae</taxon>
        <taxon>Lampsilini</taxon>
        <taxon>Potamilus</taxon>
    </lineage>
</organism>
<proteinExistence type="predicted"/>
<comment type="caution">
    <text evidence="3">The sequence shown here is derived from an EMBL/GenBank/DDBJ whole genome shotgun (WGS) entry which is preliminary data.</text>
</comment>
<feature type="compositionally biased region" description="Basic and acidic residues" evidence="2">
    <location>
        <begin position="510"/>
        <end position="532"/>
    </location>
</feature>
<evidence type="ECO:0000256" key="2">
    <source>
        <dbReference type="SAM" id="MobiDB-lite"/>
    </source>
</evidence>
<dbReference type="PANTHER" id="PTHR34830:SF1">
    <property type="entry name" value="GENE 12695-RELATED"/>
    <property type="match status" value="1"/>
</dbReference>
<name>A0AAE0RQY3_9BIVA</name>
<evidence type="ECO:0000256" key="1">
    <source>
        <dbReference type="SAM" id="Coils"/>
    </source>
</evidence>
<reference evidence="3" key="3">
    <citation type="submission" date="2023-05" db="EMBL/GenBank/DDBJ databases">
        <authorList>
            <person name="Smith C.H."/>
        </authorList>
    </citation>
    <scope>NUCLEOTIDE SEQUENCE</scope>
    <source>
        <strain evidence="3">CHS0354</strain>
        <tissue evidence="3">Mantle</tissue>
    </source>
</reference>
<reference evidence="3" key="2">
    <citation type="journal article" date="2021" name="Genome Biol. Evol.">
        <title>Developing a high-quality reference genome for a parasitic bivalve with doubly uniparental inheritance (Bivalvia: Unionida).</title>
        <authorList>
            <person name="Smith C.H."/>
        </authorList>
    </citation>
    <scope>NUCLEOTIDE SEQUENCE</scope>
    <source>
        <strain evidence="3">CHS0354</strain>
        <tissue evidence="3">Mantle</tissue>
    </source>
</reference>
<feature type="region of interest" description="Disordered" evidence="2">
    <location>
        <begin position="306"/>
        <end position="339"/>
    </location>
</feature>